<comment type="caution">
    <text evidence="1">The sequence shown here is derived from an EMBL/GenBank/DDBJ whole genome shotgun (WGS) entry which is preliminary data.</text>
</comment>
<keyword evidence="2" id="KW-1185">Reference proteome</keyword>
<dbReference type="Proteomes" id="UP001570511">
    <property type="component" value="Unassembled WGS sequence"/>
</dbReference>
<dbReference type="AlphaFoldDB" id="A0ABD5MC73"/>
<dbReference type="Pfam" id="PF23430">
    <property type="entry name" value="DUF7117"/>
    <property type="match status" value="1"/>
</dbReference>
<accession>A0ABD5MC73</accession>
<protein>
    <recommendedName>
        <fullName evidence="3">TFIIB-type zinc ribbon-containing protein</fullName>
    </recommendedName>
</protein>
<sequence>MRIRGRRRCTDCGREWSYFETGRVACPDCGSLRSVGTGDRERHTDSPAELDLSEHRNALDSATGIGDVADGLKSTLRDYVRQRGFVRGGDLRTVDDTVLAAAELLHAVDVYERTRDPTDEMRLYVLSLLRGADGGDRSAPEEVPSEMTDARGLAYAEVLDGFCSDLGVWLEDHPDPSARAVRETLETHIARVDALYGDVPPAESESLVRAARELATYLRDDDEAALATARDRLSRLE</sequence>
<evidence type="ECO:0000313" key="2">
    <source>
        <dbReference type="Proteomes" id="UP001570511"/>
    </source>
</evidence>
<evidence type="ECO:0008006" key="3">
    <source>
        <dbReference type="Google" id="ProtNLM"/>
    </source>
</evidence>
<name>A0ABD5MC73_9EURY</name>
<dbReference type="EMBL" id="JBGNYA010000001">
    <property type="protein sequence ID" value="MFA1610887.1"/>
    <property type="molecule type" value="Genomic_DNA"/>
</dbReference>
<dbReference type="InterPro" id="IPR055541">
    <property type="entry name" value="DUF7117"/>
</dbReference>
<reference evidence="1 2" key="1">
    <citation type="submission" date="2024-08" db="EMBL/GenBank/DDBJ databases">
        <title>Halobellus sp. MBLA0158 whole genome sequence.</title>
        <authorList>
            <person name="Hwang C.Y."/>
            <person name="Cho E.-S."/>
            <person name="Seo M.-J."/>
        </authorList>
    </citation>
    <scope>NUCLEOTIDE SEQUENCE [LARGE SCALE GENOMIC DNA]</scope>
    <source>
        <strain evidence="1 2">MBLA0158</strain>
    </source>
</reference>
<gene>
    <name evidence="1" type="ORF">OS889_07720</name>
</gene>
<proteinExistence type="predicted"/>
<organism evidence="1 2">
    <name type="scientific">Halobellus rubicundus</name>
    <dbReference type="NCBI Taxonomy" id="2996466"/>
    <lineage>
        <taxon>Archaea</taxon>
        <taxon>Methanobacteriati</taxon>
        <taxon>Methanobacteriota</taxon>
        <taxon>Stenosarchaea group</taxon>
        <taxon>Halobacteria</taxon>
        <taxon>Halobacteriales</taxon>
        <taxon>Haloferacaceae</taxon>
        <taxon>Halobellus</taxon>
    </lineage>
</organism>
<dbReference type="RefSeq" id="WP_372388723.1">
    <property type="nucleotide sequence ID" value="NZ_JBGNYA010000001.1"/>
</dbReference>
<evidence type="ECO:0000313" key="1">
    <source>
        <dbReference type="EMBL" id="MFA1610887.1"/>
    </source>
</evidence>